<gene>
    <name evidence="1" type="ORF">SARC_15141</name>
</gene>
<sequence>MYYIRSRVHMPMRLRCELLQIMEQSDAIVRSLQVLSVNLQFSVKEVVDKLVIFADEHFSNYSWNSTLSRSCYCRMSSRYCLYENVCANQTLFEHLKLHLYILKFLNAYRV</sequence>
<reference evidence="1 2" key="1">
    <citation type="submission" date="2011-02" db="EMBL/GenBank/DDBJ databases">
        <title>The Genome Sequence of Sphaeroforma arctica JP610.</title>
        <authorList>
            <consortium name="The Broad Institute Genome Sequencing Platform"/>
            <person name="Russ C."/>
            <person name="Cuomo C."/>
            <person name="Young S.K."/>
            <person name="Zeng Q."/>
            <person name="Gargeya S."/>
            <person name="Alvarado L."/>
            <person name="Berlin A."/>
            <person name="Chapman S.B."/>
            <person name="Chen Z."/>
            <person name="Freedman E."/>
            <person name="Gellesch M."/>
            <person name="Goldberg J."/>
            <person name="Griggs A."/>
            <person name="Gujja S."/>
            <person name="Heilman E."/>
            <person name="Heiman D."/>
            <person name="Howarth C."/>
            <person name="Mehta T."/>
            <person name="Neiman D."/>
            <person name="Pearson M."/>
            <person name="Roberts A."/>
            <person name="Saif S."/>
            <person name="Shea T."/>
            <person name="Shenoy N."/>
            <person name="Sisk P."/>
            <person name="Stolte C."/>
            <person name="Sykes S."/>
            <person name="White J."/>
            <person name="Yandava C."/>
            <person name="Burger G."/>
            <person name="Gray M.W."/>
            <person name="Holland P.W.H."/>
            <person name="King N."/>
            <person name="Lang F.B.F."/>
            <person name="Roger A.J."/>
            <person name="Ruiz-Trillo I."/>
            <person name="Haas B."/>
            <person name="Nusbaum C."/>
            <person name="Birren B."/>
        </authorList>
    </citation>
    <scope>NUCLEOTIDE SEQUENCE [LARGE SCALE GENOMIC DNA]</scope>
    <source>
        <strain evidence="1 2">JP610</strain>
    </source>
</reference>
<dbReference type="RefSeq" id="XP_014146209.1">
    <property type="nucleotide sequence ID" value="XM_014290734.1"/>
</dbReference>
<dbReference type="eggNOG" id="ENOG502RYNN">
    <property type="taxonomic scope" value="Eukaryota"/>
</dbReference>
<name>A0A0L0F6E1_9EUKA</name>
<evidence type="ECO:0000313" key="1">
    <source>
        <dbReference type="EMBL" id="KNC72307.1"/>
    </source>
</evidence>
<dbReference type="Proteomes" id="UP000054560">
    <property type="component" value="Unassembled WGS sequence"/>
</dbReference>
<dbReference type="AlphaFoldDB" id="A0A0L0F6E1"/>
<proteinExistence type="predicted"/>
<accession>A0A0L0F6E1</accession>
<keyword evidence="2" id="KW-1185">Reference proteome</keyword>
<protein>
    <submittedName>
        <fullName evidence="1">Uncharacterized protein</fullName>
    </submittedName>
</protein>
<dbReference type="GeneID" id="25915645"/>
<organism evidence="1 2">
    <name type="scientific">Sphaeroforma arctica JP610</name>
    <dbReference type="NCBI Taxonomy" id="667725"/>
    <lineage>
        <taxon>Eukaryota</taxon>
        <taxon>Ichthyosporea</taxon>
        <taxon>Ichthyophonida</taxon>
        <taxon>Sphaeroforma</taxon>
    </lineage>
</organism>
<dbReference type="EMBL" id="KQ247271">
    <property type="protein sequence ID" value="KNC72307.1"/>
    <property type="molecule type" value="Genomic_DNA"/>
</dbReference>
<evidence type="ECO:0000313" key="2">
    <source>
        <dbReference type="Proteomes" id="UP000054560"/>
    </source>
</evidence>